<reference evidence="4" key="1">
    <citation type="journal article" date="2019" name="Int. J. Syst. Evol. Microbiol.">
        <title>The Global Catalogue of Microorganisms (GCM) 10K type strain sequencing project: providing services to taxonomists for standard genome sequencing and annotation.</title>
        <authorList>
            <consortium name="The Broad Institute Genomics Platform"/>
            <consortium name="The Broad Institute Genome Sequencing Center for Infectious Disease"/>
            <person name="Wu L."/>
            <person name="Ma J."/>
        </authorList>
    </citation>
    <scope>NUCLEOTIDE SEQUENCE [LARGE SCALE GENOMIC DNA]</scope>
    <source>
        <strain evidence="4">JCM 16961</strain>
    </source>
</reference>
<proteinExistence type="predicted"/>
<gene>
    <name evidence="3" type="ORF">GCM10022377_14630</name>
</gene>
<dbReference type="SMART" id="SM00418">
    <property type="entry name" value="HTH_ARSR"/>
    <property type="match status" value="1"/>
</dbReference>
<dbReference type="InterPro" id="IPR001845">
    <property type="entry name" value="HTH_ArsR_DNA-bd_dom"/>
</dbReference>
<dbReference type="Gene3D" id="1.10.10.10">
    <property type="entry name" value="Winged helix-like DNA-binding domain superfamily/Winged helix DNA-binding domain"/>
    <property type="match status" value="1"/>
</dbReference>
<dbReference type="Pfam" id="PF12840">
    <property type="entry name" value="HTH_20"/>
    <property type="match status" value="1"/>
</dbReference>
<dbReference type="CDD" id="cd00090">
    <property type="entry name" value="HTH_ARSR"/>
    <property type="match status" value="1"/>
</dbReference>
<name>A0ABP7D7Q1_9MICC</name>
<dbReference type="EMBL" id="BAABCJ010000002">
    <property type="protein sequence ID" value="GAA3702040.1"/>
    <property type="molecule type" value="Genomic_DNA"/>
</dbReference>
<evidence type="ECO:0000313" key="4">
    <source>
        <dbReference type="Proteomes" id="UP001501536"/>
    </source>
</evidence>
<feature type="compositionally biased region" description="Gly residues" evidence="1">
    <location>
        <begin position="245"/>
        <end position="260"/>
    </location>
</feature>
<evidence type="ECO:0000256" key="1">
    <source>
        <dbReference type="SAM" id="MobiDB-lite"/>
    </source>
</evidence>
<dbReference type="Proteomes" id="UP001501536">
    <property type="component" value="Unassembled WGS sequence"/>
</dbReference>
<protein>
    <recommendedName>
        <fullName evidence="2">HTH arsR-type domain-containing protein</fullName>
    </recommendedName>
</protein>
<feature type="compositionally biased region" description="Basic and acidic residues" evidence="1">
    <location>
        <begin position="220"/>
        <end position="241"/>
    </location>
</feature>
<feature type="region of interest" description="Disordered" evidence="1">
    <location>
        <begin position="1"/>
        <end position="29"/>
    </location>
</feature>
<sequence>MLKQSLGYYSGRMDPSDQTTRAHGSVTSDPRQIRALAHPIRLALLDYLGTVEQATATECAAALEESVASCSFHLRSLAHHGYIEPGERRGREKPWRKVFDSYTQQIDPAVPGSAAAVGAMAALTVTRETDRLRAFGAHLPGMHPDDVDLNVLSTSSFYATDEELADLRATLIGLAERFAGRLRNPEARPEGARLAHLFGALTLDPAGLRPADGDDADADSADRDGADRDGADGDDGGRETEGADGADGGGAAGDEGGPTR</sequence>
<comment type="caution">
    <text evidence="3">The sequence shown here is derived from an EMBL/GenBank/DDBJ whole genome shotgun (WGS) entry which is preliminary data.</text>
</comment>
<evidence type="ECO:0000313" key="3">
    <source>
        <dbReference type="EMBL" id="GAA3702040.1"/>
    </source>
</evidence>
<dbReference type="InterPro" id="IPR036388">
    <property type="entry name" value="WH-like_DNA-bd_sf"/>
</dbReference>
<dbReference type="SUPFAM" id="SSF46785">
    <property type="entry name" value="Winged helix' DNA-binding domain"/>
    <property type="match status" value="1"/>
</dbReference>
<evidence type="ECO:0000259" key="2">
    <source>
        <dbReference type="SMART" id="SM00418"/>
    </source>
</evidence>
<keyword evidence="4" id="KW-1185">Reference proteome</keyword>
<feature type="region of interest" description="Disordered" evidence="1">
    <location>
        <begin position="208"/>
        <end position="260"/>
    </location>
</feature>
<dbReference type="InterPro" id="IPR036390">
    <property type="entry name" value="WH_DNA-bd_sf"/>
</dbReference>
<organism evidence="3 4">
    <name type="scientific">Zhihengliuella alba</name>
    <dbReference type="NCBI Taxonomy" id="547018"/>
    <lineage>
        <taxon>Bacteria</taxon>
        <taxon>Bacillati</taxon>
        <taxon>Actinomycetota</taxon>
        <taxon>Actinomycetes</taxon>
        <taxon>Micrococcales</taxon>
        <taxon>Micrococcaceae</taxon>
        <taxon>Zhihengliuella</taxon>
    </lineage>
</organism>
<dbReference type="InterPro" id="IPR011991">
    <property type="entry name" value="ArsR-like_HTH"/>
</dbReference>
<accession>A0ABP7D7Q1</accession>
<feature type="compositionally biased region" description="Polar residues" evidence="1">
    <location>
        <begin position="16"/>
        <end position="29"/>
    </location>
</feature>
<feature type="domain" description="HTH arsR-type" evidence="2">
    <location>
        <begin position="31"/>
        <end position="107"/>
    </location>
</feature>